<dbReference type="SUPFAM" id="SSF103657">
    <property type="entry name" value="BAR/IMD domain-like"/>
    <property type="match status" value="1"/>
</dbReference>
<feature type="non-terminal residue" evidence="3">
    <location>
        <position position="61"/>
    </location>
</feature>
<evidence type="ECO:0000313" key="3">
    <source>
        <dbReference type="EMBL" id="KAL0189563.1"/>
    </source>
</evidence>
<dbReference type="InterPro" id="IPR027267">
    <property type="entry name" value="AH/BAR_dom_sf"/>
</dbReference>
<comment type="caution">
    <text evidence="3">The sequence shown here is derived from an EMBL/GenBank/DDBJ whole genome shotgun (WGS) entry which is preliminary data.</text>
</comment>
<dbReference type="EMBL" id="JAMKFB020000007">
    <property type="protein sequence ID" value="KAL0189563.1"/>
    <property type="molecule type" value="Genomic_DNA"/>
</dbReference>
<dbReference type="PROSITE" id="PS51741">
    <property type="entry name" value="F_BAR"/>
    <property type="match status" value="1"/>
</dbReference>
<dbReference type="AlphaFoldDB" id="A0ABD0QTM0"/>
<evidence type="ECO:0000259" key="2">
    <source>
        <dbReference type="PROSITE" id="PS51741"/>
    </source>
</evidence>
<reference evidence="3 4" key="1">
    <citation type="submission" date="2024-05" db="EMBL/GenBank/DDBJ databases">
        <title>Genome sequencing and assembly of Indian major carp, Cirrhinus mrigala (Hamilton, 1822).</title>
        <authorList>
            <person name="Mohindra V."/>
            <person name="Chowdhury L.M."/>
            <person name="Lal K."/>
            <person name="Jena J.K."/>
        </authorList>
    </citation>
    <scope>NUCLEOTIDE SEQUENCE [LARGE SCALE GENOMIC DNA]</scope>
    <source>
        <strain evidence="3">CM1030</strain>
        <tissue evidence="3">Blood</tissue>
    </source>
</reference>
<accession>A0ABD0QTM0</accession>
<dbReference type="Proteomes" id="UP001529510">
    <property type="component" value="Unassembled WGS sequence"/>
</dbReference>
<keyword evidence="1" id="KW-0175">Coiled coil</keyword>
<name>A0ABD0QTM0_CIRMR</name>
<evidence type="ECO:0000256" key="1">
    <source>
        <dbReference type="PROSITE-ProRule" id="PRU01077"/>
    </source>
</evidence>
<protein>
    <recommendedName>
        <fullName evidence="2">F-BAR domain-containing protein</fullName>
    </recommendedName>
</protein>
<dbReference type="InterPro" id="IPR031160">
    <property type="entry name" value="F_BAR_dom"/>
</dbReference>
<gene>
    <name evidence="3" type="ORF">M9458_016662</name>
</gene>
<dbReference type="Gene3D" id="1.20.1270.60">
    <property type="entry name" value="Arfaptin homology (AH) domain/BAR domain"/>
    <property type="match status" value="1"/>
</dbReference>
<proteinExistence type="predicted"/>
<feature type="domain" description="F-BAR" evidence="2">
    <location>
        <begin position="1"/>
        <end position="61"/>
    </location>
</feature>
<keyword evidence="4" id="KW-1185">Reference proteome</keyword>
<feature type="non-terminal residue" evidence="3">
    <location>
        <position position="1"/>
    </location>
</feature>
<evidence type="ECO:0000313" key="4">
    <source>
        <dbReference type="Proteomes" id="UP001529510"/>
    </source>
</evidence>
<sequence length="61" mass="7098">KEREKAKERYIKATLKLHEHHNEYVLSVKAAQVHHQLHYGQSQPALLGALQTLQEEMVLIL</sequence>
<organism evidence="3 4">
    <name type="scientific">Cirrhinus mrigala</name>
    <name type="common">Mrigala</name>
    <dbReference type="NCBI Taxonomy" id="683832"/>
    <lineage>
        <taxon>Eukaryota</taxon>
        <taxon>Metazoa</taxon>
        <taxon>Chordata</taxon>
        <taxon>Craniata</taxon>
        <taxon>Vertebrata</taxon>
        <taxon>Euteleostomi</taxon>
        <taxon>Actinopterygii</taxon>
        <taxon>Neopterygii</taxon>
        <taxon>Teleostei</taxon>
        <taxon>Ostariophysi</taxon>
        <taxon>Cypriniformes</taxon>
        <taxon>Cyprinidae</taxon>
        <taxon>Labeoninae</taxon>
        <taxon>Labeonini</taxon>
        <taxon>Cirrhinus</taxon>
    </lineage>
</organism>